<feature type="transmembrane region" description="Helical" evidence="2">
    <location>
        <begin position="15"/>
        <end position="33"/>
    </location>
</feature>
<name>A0A6N7TWE5_9BIFI</name>
<evidence type="ECO:0000313" key="4">
    <source>
        <dbReference type="Proteomes" id="UP000436357"/>
    </source>
</evidence>
<keyword evidence="2" id="KW-1133">Transmembrane helix</keyword>
<dbReference type="EMBL" id="WKKW01000001">
    <property type="protein sequence ID" value="MSD90180.1"/>
    <property type="molecule type" value="Genomic_DNA"/>
</dbReference>
<keyword evidence="2" id="KW-0812">Transmembrane</keyword>
<protein>
    <submittedName>
        <fullName evidence="3">Phage terminase small subunit P27 family</fullName>
    </submittedName>
</protein>
<gene>
    <name evidence="3" type="ORF">GKC41_00625</name>
</gene>
<evidence type="ECO:0000256" key="2">
    <source>
        <dbReference type="SAM" id="Phobius"/>
    </source>
</evidence>
<dbReference type="InterPro" id="IPR006448">
    <property type="entry name" value="Phage_term_ssu_P27"/>
</dbReference>
<proteinExistence type="predicted"/>
<dbReference type="Proteomes" id="UP000436357">
    <property type="component" value="Unassembled WGS sequence"/>
</dbReference>
<dbReference type="Pfam" id="PF05119">
    <property type="entry name" value="Terminase_4"/>
    <property type="match status" value="1"/>
</dbReference>
<dbReference type="NCBIfam" id="TIGR01558">
    <property type="entry name" value="sm_term_P27"/>
    <property type="match status" value="1"/>
</dbReference>
<feature type="region of interest" description="Disordered" evidence="1">
    <location>
        <begin position="34"/>
        <end position="61"/>
    </location>
</feature>
<sequence>MWTTGAPPKLEFSRLRFSFLFLVGFGLIGGIMGRRGPSPTPPKLRLINGRGDGRDSGGRKVKEAPDFERERPKMPSYMPSAAKSTWKQVVEALDRLGILKKVDGPSLEAYCTAVWQMREAVKELQANGGLSVVTDSGVAKPHPAVSALKAARSDIHTFARDFGLNPAAEGDISGMGDDDGDQEENPFAMPA</sequence>
<feature type="region of interest" description="Disordered" evidence="1">
    <location>
        <begin position="166"/>
        <end position="191"/>
    </location>
</feature>
<evidence type="ECO:0000256" key="1">
    <source>
        <dbReference type="SAM" id="MobiDB-lite"/>
    </source>
</evidence>
<dbReference type="OrthoDB" id="7843333at2"/>
<keyword evidence="2" id="KW-0472">Membrane</keyword>
<reference evidence="3 4" key="1">
    <citation type="submission" date="2019-11" db="EMBL/GenBank/DDBJ databases">
        <title>Draft Genome Sequence of Plant Growth-Promoting Rhizosphere-Associated Bacteria.</title>
        <authorList>
            <person name="Vasilyev I.Y."/>
            <person name="Radchenko V."/>
            <person name="Ilnitskaya E.V."/>
        </authorList>
    </citation>
    <scope>NUCLEOTIDE SEQUENCE [LARGE SCALE GENOMIC DNA]</scope>
    <source>
        <strain evidence="3 4">VRA_9sq_n</strain>
    </source>
</reference>
<dbReference type="RefSeq" id="WP_154312485.1">
    <property type="nucleotide sequence ID" value="NZ_WKKW01000001.1"/>
</dbReference>
<accession>A0A6N7TWE5</accession>
<dbReference type="AlphaFoldDB" id="A0A6N7TWE5"/>
<organism evidence="3 4">
    <name type="scientific">Bifidobacterium asteroides</name>
    <dbReference type="NCBI Taxonomy" id="1684"/>
    <lineage>
        <taxon>Bacteria</taxon>
        <taxon>Bacillati</taxon>
        <taxon>Actinomycetota</taxon>
        <taxon>Actinomycetes</taxon>
        <taxon>Bifidobacteriales</taxon>
        <taxon>Bifidobacteriaceae</taxon>
        <taxon>Bifidobacterium</taxon>
    </lineage>
</organism>
<evidence type="ECO:0000313" key="3">
    <source>
        <dbReference type="EMBL" id="MSD90180.1"/>
    </source>
</evidence>
<comment type="caution">
    <text evidence="3">The sequence shown here is derived from an EMBL/GenBank/DDBJ whole genome shotgun (WGS) entry which is preliminary data.</text>
</comment>
<feature type="compositionally biased region" description="Basic and acidic residues" evidence="1">
    <location>
        <begin position="51"/>
        <end position="61"/>
    </location>
</feature>